<comment type="caution">
    <text evidence="11">The sequence shown here is derived from an EMBL/GenBank/DDBJ whole genome shotgun (WGS) entry which is preliminary data.</text>
</comment>
<protein>
    <recommendedName>
        <fullName evidence="3 8">Mediator of RNA polymerase II transcription subunit 4</fullName>
    </recommendedName>
    <alternativeName>
        <fullName evidence="7 8">Mediator complex subunit 4</fullName>
    </alternativeName>
</protein>
<evidence type="ECO:0000256" key="7">
    <source>
        <dbReference type="ARBA" id="ARBA00031257"/>
    </source>
</evidence>
<dbReference type="GO" id="GO:0006357">
    <property type="term" value="P:regulation of transcription by RNA polymerase II"/>
    <property type="evidence" value="ECO:0007669"/>
    <property type="project" value="InterPro"/>
</dbReference>
<dbReference type="Pfam" id="PF10018">
    <property type="entry name" value="Med4"/>
    <property type="match status" value="1"/>
</dbReference>
<evidence type="ECO:0000256" key="5">
    <source>
        <dbReference type="ARBA" id="ARBA00023163"/>
    </source>
</evidence>
<keyword evidence="12" id="KW-1185">Reference proteome</keyword>
<feature type="coiled-coil region" evidence="9">
    <location>
        <begin position="36"/>
        <end position="80"/>
    </location>
</feature>
<evidence type="ECO:0000256" key="10">
    <source>
        <dbReference type="SAM" id="MobiDB-lite"/>
    </source>
</evidence>
<reference evidence="11 12" key="1">
    <citation type="journal article" date="2014" name="Genome Announc.">
        <title>Draft genome sequence of the pathogenic fungus Scedosporium apiospermum.</title>
        <authorList>
            <person name="Vandeputte P."/>
            <person name="Ghamrawi S."/>
            <person name="Rechenmann M."/>
            <person name="Iltis A."/>
            <person name="Giraud S."/>
            <person name="Fleury M."/>
            <person name="Thornton C."/>
            <person name="Delhaes L."/>
            <person name="Meyer W."/>
            <person name="Papon N."/>
            <person name="Bouchara J.P."/>
        </authorList>
    </citation>
    <scope>NUCLEOTIDE SEQUENCE [LARGE SCALE GENOMIC DNA]</scope>
    <source>
        <strain evidence="11 12">IHEM 14462</strain>
    </source>
</reference>
<dbReference type="RefSeq" id="XP_016641248.1">
    <property type="nucleotide sequence ID" value="XM_016789421.1"/>
</dbReference>
<accession>A0A084G287</accession>
<dbReference type="GO" id="GO:0016592">
    <property type="term" value="C:mediator complex"/>
    <property type="evidence" value="ECO:0007669"/>
    <property type="project" value="InterPro"/>
</dbReference>
<dbReference type="PANTHER" id="PTHR13208:SF2">
    <property type="entry name" value="MEDIATOR OF RNA POLYMERASE II TRANSCRIPTION SUBUNIT 4"/>
    <property type="match status" value="1"/>
</dbReference>
<evidence type="ECO:0000256" key="6">
    <source>
        <dbReference type="ARBA" id="ARBA00023242"/>
    </source>
</evidence>
<keyword evidence="5 8" id="KW-0804">Transcription</keyword>
<dbReference type="VEuPathDB" id="FungiDB:SAPIO_CDS7582"/>
<dbReference type="EMBL" id="JOWA01000110">
    <property type="protein sequence ID" value="KEZ41449.1"/>
    <property type="molecule type" value="Genomic_DNA"/>
</dbReference>
<evidence type="ECO:0000256" key="1">
    <source>
        <dbReference type="ARBA" id="ARBA00004123"/>
    </source>
</evidence>
<organism evidence="11 12">
    <name type="scientific">Pseudallescheria apiosperma</name>
    <name type="common">Scedosporium apiospermum</name>
    <dbReference type="NCBI Taxonomy" id="563466"/>
    <lineage>
        <taxon>Eukaryota</taxon>
        <taxon>Fungi</taxon>
        <taxon>Dikarya</taxon>
        <taxon>Ascomycota</taxon>
        <taxon>Pezizomycotina</taxon>
        <taxon>Sordariomycetes</taxon>
        <taxon>Hypocreomycetidae</taxon>
        <taxon>Microascales</taxon>
        <taxon>Microascaceae</taxon>
        <taxon>Scedosporium</taxon>
    </lineage>
</organism>
<gene>
    <name evidence="8" type="primary">MED4</name>
    <name evidence="11" type="ORF">SAPIO_CDS7582</name>
</gene>
<dbReference type="PANTHER" id="PTHR13208">
    <property type="entry name" value="MEDIATOR OF RNA POLYMERASE II TRANSCRIPTION SUBUNIT 4"/>
    <property type="match status" value="1"/>
</dbReference>
<evidence type="ECO:0000256" key="4">
    <source>
        <dbReference type="ARBA" id="ARBA00023015"/>
    </source>
</evidence>
<evidence type="ECO:0000313" key="11">
    <source>
        <dbReference type="EMBL" id="KEZ41449.1"/>
    </source>
</evidence>
<proteinExistence type="inferred from homology"/>
<name>A0A084G287_PSEDA</name>
<feature type="region of interest" description="Disordered" evidence="10">
    <location>
        <begin position="124"/>
        <end position="168"/>
    </location>
</feature>
<dbReference type="OMA" id="WPLEDKI"/>
<dbReference type="AlphaFoldDB" id="A0A084G287"/>
<comment type="similarity">
    <text evidence="2 8">Belongs to the Mediator complex subunit 4 family.</text>
</comment>
<keyword evidence="9" id="KW-0175">Coiled coil</keyword>
<feature type="compositionally biased region" description="Polar residues" evidence="10">
    <location>
        <begin position="155"/>
        <end position="168"/>
    </location>
</feature>
<feature type="compositionally biased region" description="Low complexity" evidence="10">
    <location>
        <begin position="295"/>
        <end position="307"/>
    </location>
</feature>
<dbReference type="OrthoDB" id="1929813at2759"/>
<keyword evidence="6 8" id="KW-0539">Nucleus</keyword>
<comment type="subcellular location">
    <subcellularLocation>
        <location evidence="1 8">Nucleus</location>
    </subcellularLocation>
</comment>
<evidence type="ECO:0000256" key="9">
    <source>
        <dbReference type="SAM" id="Coils"/>
    </source>
</evidence>
<dbReference type="GO" id="GO:0070847">
    <property type="term" value="C:core mediator complex"/>
    <property type="evidence" value="ECO:0007669"/>
    <property type="project" value="TreeGrafter"/>
</dbReference>
<evidence type="ECO:0000313" key="12">
    <source>
        <dbReference type="Proteomes" id="UP000028545"/>
    </source>
</evidence>
<keyword evidence="8" id="KW-0010">Activator</keyword>
<evidence type="ECO:0000256" key="8">
    <source>
        <dbReference type="RuleBase" id="RU364141"/>
    </source>
</evidence>
<dbReference type="GeneID" id="27726654"/>
<dbReference type="GO" id="GO:0003712">
    <property type="term" value="F:transcription coregulator activity"/>
    <property type="evidence" value="ECO:0007669"/>
    <property type="project" value="InterPro"/>
</dbReference>
<dbReference type="InterPro" id="IPR019258">
    <property type="entry name" value="Mediator_Med4"/>
</dbReference>
<comment type="function">
    <text evidence="8">Component of the Mediator complex, a coactivator involved in the regulated transcription of nearly all RNA polymerase II-dependent genes. Mediator functions as a bridge to convey information from gene-specific regulatory proteins to the basal RNA polymerase II transcription machinery. Mediator is recruited to promoters by direct interactions with regulatory proteins and serves as a scaffold for the assembly of a functional preinitiation complex with RNA polymerase II and the general transcription factors.</text>
</comment>
<comment type="subunit">
    <text evidence="8">Component of the Mediator complex.</text>
</comment>
<keyword evidence="4 8" id="KW-0805">Transcription regulation</keyword>
<feature type="region of interest" description="Disordered" evidence="10">
    <location>
        <begin position="224"/>
        <end position="330"/>
    </location>
</feature>
<sequence>MDKAIDTRFERLERALANLIDSVAKYNPSAAQAHELDNADRELSQGLEEVQTHQNNHLRIQKLREESHSLDDQIRECLTNLASTRKEVLSIPTTVFPTKPGYAFTYDELLGYARRISKTTMPPPGVTNGVLLQPSDGANGDSTPVINGNPAGGSAVQTPSATQPATPLSQLPHELQSQQTLASTNTSLPEGLSFHLNPHAGALFFPWPLEDKIRSGALSSNQLLEEQGINPKNYDPVAEEERKQREEEEKRQREEEERIHREEMERKVREERERAILERAKRREEEAAAGGWRKGSVAGASGQPPAGGAAGLGEKKQFQFTSIDDMDDDD</sequence>
<dbReference type="HOGENOM" id="CLU_057381_1_0_1"/>
<dbReference type="Proteomes" id="UP000028545">
    <property type="component" value="Unassembled WGS sequence"/>
</dbReference>
<feature type="compositionally biased region" description="Basic and acidic residues" evidence="10">
    <location>
        <begin position="239"/>
        <end position="286"/>
    </location>
</feature>
<evidence type="ECO:0000256" key="2">
    <source>
        <dbReference type="ARBA" id="ARBA00009626"/>
    </source>
</evidence>
<evidence type="ECO:0000256" key="3">
    <source>
        <dbReference type="ARBA" id="ARBA00020629"/>
    </source>
</evidence>
<dbReference type="KEGG" id="sapo:SAPIO_CDS7582"/>